<evidence type="ECO:0000313" key="11">
    <source>
        <dbReference type="EMBL" id="KAK9840782.1"/>
    </source>
</evidence>
<dbReference type="Proteomes" id="UP001445335">
    <property type="component" value="Unassembled WGS sequence"/>
</dbReference>
<evidence type="ECO:0000256" key="5">
    <source>
        <dbReference type="ARBA" id="ARBA00023266"/>
    </source>
</evidence>
<dbReference type="NCBIfam" id="TIGR00476">
    <property type="entry name" value="selD"/>
    <property type="match status" value="1"/>
</dbReference>
<evidence type="ECO:0000259" key="9">
    <source>
        <dbReference type="Pfam" id="PF02769"/>
    </source>
</evidence>
<dbReference type="EMBL" id="JALJOU010000012">
    <property type="protein sequence ID" value="KAK9840782.1"/>
    <property type="molecule type" value="Genomic_DNA"/>
</dbReference>
<dbReference type="InterPro" id="IPR000073">
    <property type="entry name" value="AB_hydrolase_1"/>
</dbReference>
<dbReference type="Gene3D" id="3.50.50.100">
    <property type="match status" value="1"/>
</dbReference>
<dbReference type="Gene3D" id="3.90.650.10">
    <property type="entry name" value="PurM-like C-terminal domain"/>
    <property type="match status" value="1"/>
</dbReference>
<evidence type="ECO:0000259" key="10">
    <source>
        <dbReference type="Pfam" id="PF07992"/>
    </source>
</evidence>
<dbReference type="InterPro" id="IPR010918">
    <property type="entry name" value="PurM-like_C_dom"/>
</dbReference>
<organism evidence="11 12">
    <name type="scientific">Elliptochloris bilobata</name>
    <dbReference type="NCBI Taxonomy" id="381761"/>
    <lineage>
        <taxon>Eukaryota</taxon>
        <taxon>Viridiplantae</taxon>
        <taxon>Chlorophyta</taxon>
        <taxon>core chlorophytes</taxon>
        <taxon>Trebouxiophyceae</taxon>
        <taxon>Trebouxiophyceae incertae sedis</taxon>
        <taxon>Elliptochloris clade</taxon>
        <taxon>Elliptochloris</taxon>
    </lineage>
</organism>
<dbReference type="Gene3D" id="3.20.20.70">
    <property type="entry name" value="Aldolase class I"/>
    <property type="match status" value="1"/>
</dbReference>
<dbReference type="InterPro" id="IPR036676">
    <property type="entry name" value="PurM-like_C_sf"/>
</dbReference>
<dbReference type="GO" id="GO:0004756">
    <property type="term" value="F:selenide, water dikinase activity"/>
    <property type="evidence" value="ECO:0007669"/>
    <property type="project" value="TreeGrafter"/>
</dbReference>
<evidence type="ECO:0008006" key="13">
    <source>
        <dbReference type="Google" id="ProtNLM"/>
    </source>
</evidence>
<accession>A0AAW1S587</accession>
<dbReference type="GO" id="GO:0016491">
    <property type="term" value="F:oxidoreductase activity"/>
    <property type="evidence" value="ECO:0007669"/>
    <property type="project" value="InterPro"/>
</dbReference>
<keyword evidence="3" id="KW-0418">Kinase</keyword>
<dbReference type="GO" id="GO:0005975">
    <property type="term" value="P:carbohydrate metabolic process"/>
    <property type="evidence" value="ECO:0007669"/>
    <property type="project" value="InterPro"/>
</dbReference>
<keyword evidence="12" id="KW-1185">Reference proteome</keyword>
<feature type="domain" description="PurM-like N-terminal" evidence="8">
    <location>
        <begin position="458"/>
        <end position="567"/>
    </location>
</feature>
<dbReference type="SUPFAM" id="SSF53474">
    <property type="entry name" value="alpha/beta-Hydrolases"/>
    <property type="match status" value="1"/>
</dbReference>
<feature type="domain" description="AB hydrolase-1" evidence="7">
    <location>
        <begin position="851"/>
        <end position="943"/>
    </location>
</feature>
<evidence type="ECO:0000256" key="2">
    <source>
        <dbReference type="ARBA" id="ARBA00022741"/>
    </source>
</evidence>
<dbReference type="InterPro" id="IPR004536">
    <property type="entry name" value="SPS/SelD"/>
</dbReference>
<protein>
    <recommendedName>
        <fullName evidence="13">Transaldolase</fullName>
    </recommendedName>
</protein>
<evidence type="ECO:0000256" key="6">
    <source>
        <dbReference type="ARBA" id="ARBA00023270"/>
    </source>
</evidence>
<dbReference type="SUPFAM" id="SSF55326">
    <property type="entry name" value="PurM N-terminal domain-like"/>
    <property type="match status" value="1"/>
</dbReference>
<dbReference type="SUPFAM" id="SSF51905">
    <property type="entry name" value="FAD/NAD(P)-binding domain"/>
    <property type="match status" value="2"/>
</dbReference>
<dbReference type="Gene3D" id="3.30.1330.10">
    <property type="entry name" value="PurM-like, N-terminal domain"/>
    <property type="match status" value="1"/>
</dbReference>
<dbReference type="InterPro" id="IPR029058">
    <property type="entry name" value="AB_hydrolase_fold"/>
</dbReference>
<keyword evidence="6" id="KW-0704">Schiff base</keyword>
<evidence type="ECO:0000259" key="7">
    <source>
        <dbReference type="Pfam" id="PF00561"/>
    </source>
</evidence>
<dbReference type="SUPFAM" id="SSF56042">
    <property type="entry name" value="PurM C-terminal domain-like"/>
    <property type="match status" value="1"/>
</dbReference>
<evidence type="ECO:0000313" key="12">
    <source>
        <dbReference type="Proteomes" id="UP001445335"/>
    </source>
</evidence>
<evidence type="ECO:0000256" key="1">
    <source>
        <dbReference type="ARBA" id="ARBA00022679"/>
    </source>
</evidence>
<dbReference type="InterPro" id="IPR036921">
    <property type="entry name" value="PurM-like_N_sf"/>
</dbReference>
<keyword evidence="1" id="KW-0808">Transferase</keyword>
<keyword evidence="5" id="KW-0711">Selenium</keyword>
<evidence type="ECO:0000259" key="8">
    <source>
        <dbReference type="Pfam" id="PF00586"/>
    </source>
</evidence>
<dbReference type="Pfam" id="PF00586">
    <property type="entry name" value="AIRS"/>
    <property type="match status" value="1"/>
</dbReference>
<dbReference type="PANTHER" id="PTHR10256:SF0">
    <property type="entry name" value="INACTIVE SELENIDE, WATER DIKINASE-LIKE PROTEIN-RELATED"/>
    <property type="match status" value="1"/>
</dbReference>
<name>A0AAW1S587_9CHLO</name>
<keyword evidence="4" id="KW-0067">ATP-binding</keyword>
<evidence type="ECO:0000256" key="4">
    <source>
        <dbReference type="ARBA" id="ARBA00022840"/>
    </source>
</evidence>
<dbReference type="GO" id="GO:0005737">
    <property type="term" value="C:cytoplasm"/>
    <property type="evidence" value="ECO:0007669"/>
    <property type="project" value="TreeGrafter"/>
</dbReference>
<sequence>MHGAGTIIKDVVLVGGGHAHVAVLRSFGMQPLPGVRLTLVTPSAHTAYSGMLPGYVAGWYGFDDCQLDLGRLARFARARLILAPAVGVNLQANKVLLEGRPGLGYDALSLDVGITPSGQGVPGALQHATPVKPVSTFVERFTALLARLGSLERSLTVLVVGGGAGGVELALAVRHRLETEARAAGLPAARRATVALYCKGGILASHVPAARRKFLRLLQERGVEVHESAAVASVHPGRLKLADGSARDFDECLWCTQAAAPAWLQKTGLPLDAAGFALVGPDLRSAGGPANVFAVGDVAASASDPRPKAGVFAVRQGPVLAANLRRVLRGERLRRFRPQRAYLSLISSGNRYAVATKGPFCLEGAWLWRLKDRIDRKWMAGYGADLPAMDAAPLQANKGLNAVAAAAGPAAQAALAADRMRCGGCGAKVGASVLSHALARLPPQPARPDVLAGLDARDDAAIVRGPPPGHVGVQTVDFFPAFVEDPYVFGAIAANHALGDCHAMGARARTALAVAVVPHGPEAKMEAELGQMLAGACRALGAAGCALVGGHSSEGPELALGFSVYGEAEEGALLRKGGLLPGQALVLTKALGTGVLLAADARGHAVGRHVAGALEAMQQSSEAAAACLREHGATACTDVTGFGLLGHLVEMARPSRVRARLDLSAVPLLPGAQTLAAAGTASSLAPANARAAAAVTNAAAAVRHPAWALTLDPQTAGGLLAGVPANRAEACVARLRALGYVSAAVIGEVVAETVGSPGGPVSIFYDLYGKPDQPGLDDRAAGTPTNGPFGRLSANANSAGDCGGLLTVGSLPGAPSSRNGLARPETQTQFYQPVVAHLAGLRDREGRPLVTCCTFDNRGIGLSSIPTEGSAYSTRLMAYDVLGLLDHLQWRRAHLVGLSLGGFVACKAAALAPLRVASLTLLATTRHGWHTAASLACTPWLAAKAGVFPMSQRKIAAYLRVNFSPAFLAQRVDGRPRRDALIEGTWDALRLSLTEKFLAEDQPAAGSNGHVRAALSHRLNKEEIGVIRRARIPVQCISGRSDLCAGKFWVSRFARALGCRHILLEGGHAGICLESCKPICDAIEEIMQVAVLREQAALEKAPFLRLFLDSASPVQWDRWSRYQLFYGFTTNPIILSRDQVPECSIRCLGVLAKQAWDLGAQELQLQAWGDTAGRLFSVGLDLAAIDAARIVVKLPITAEGVEAAAYLKDRNVRVTLTGVYAAHQCVTALAVGADYLAPYLGRMNEAGRDGQAEIVRMQKTVTGLGSQMRVLVASVRQPADMAALAAQGCDTFTLSPDCARELFQEPLTLQAAADFQEAARTLGGM</sequence>
<gene>
    <name evidence="11" type="ORF">WJX81_004350</name>
</gene>
<evidence type="ECO:0000256" key="3">
    <source>
        <dbReference type="ARBA" id="ARBA00022777"/>
    </source>
</evidence>
<dbReference type="GO" id="GO:0005524">
    <property type="term" value="F:ATP binding"/>
    <property type="evidence" value="ECO:0007669"/>
    <property type="project" value="UniProtKB-KW"/>
</dbReference>
<keyword evidence="2" id="KW-0547">Nucleotide-binding</keyword>
<dbReference type="PANTHER" id="PTHR10256">
    <property type="entry name" value="SELENIDE, WATER DIKINASE"/>
    <property type="match status" value="1"/>
</dbReference>
<dbReference type="InterPro" id="IPR023753">
    <property type="entry name" value="FAD/NAD-binding_dom"/>
</dbReference>
<dbReference type="Pfam" id="PF00923">
    <property type="entry name" value="TAL_FSA"/>
    <property type="match status" value="1"/>
</dbReference>
<feature type="domain" description="PurM-like C-terminal" evidence="9">
    <location>
        <begin position="581"/>
        <end position="753"/>
    </location>
</feature>
<dbReference type="NCBIfam" id="TIGR03169">
    <property type="entry name" value="Nterm_to_SelD"/>
    <property type="match status" value="1"/>
</dbReference>
<dbReference type="Gene3D" id="3.40.50.1820">
    <property type="entry name" value="alpha/beta hydrolase"/>
    <property type="match status" value="1"/>
</dbReference>
<reference evidence="11 12" key="1">
    <citation type="journal article" date="2024" name="Nat. Commun.">
        <title>Phylogenomics reveals the evolutionary origins of lichenization in chlorophyte algae.</title>
        <authorList>
            <person name="Puginier C."/>
            <person name="Libourel C."/>
            <person name="Otte J."/>
            <person name="Skaloud P."/>
            <person name="Haon M."/>
            <person name="Grisel S."/>
            <person name="Petersen M."/>
            <person name="Berrin J.G."/>
            <person name="Delaux P.M."/>
            <person name="Dal Grande F."/>
            <person name="Keller J."/>
        </authorList>
    </citation>
    <scope>NUCLEOTIDE SEQUENCE [LARGE SCALE GENOMIC DNA]</scope>
    <source>
        <strain evidence="11 12">SAG 245.80</strain>
    </source>
</reference>
<dbReference type="InterPro" id="IPR001585">
    <property type="entry name" value="TAL/FSA"/>
</dbReference>
<dbReference type="SUPFAM" id="SSF51569">
    <property type="entry name" value="Aldolase"/>
    <property type="match status" value="1"/>
</dbReference>
<proteinExistence type="predicted"/>
<dbReference type="InterPro" id="IPR036188">
    <property type="entry name" value="FAD/NAD-bd_sf"/>
</dbReference>
<dbReference type="InterPro" id="IPR016188">
    <property type="entry name" value="PurM-like_N"/>
</dbReference>
<dbReference type="Pfam" id="PF00561">
    <property type="entry name" value="Abhydrolase_1"/>
    <property type="match status" value="1"/>
</dbReference>
<dbReference type="CDD" id="cd02195">
    <property type="entry name" value="SelD"/>
    <property type="match status" value="1"/>
</dbReference>
<dbReference type="InterPro" id="IPR013785">
    <property type="entry name" value="Aldolase_TIM"/>
</dbReference>
<comment type="caution">
    <text evidence="11">The sequence shown here is derived from an EMBL/GenBank/DDBJ whole genome shotgun (WGS) entry which is preliminary data.</text>
</comment>
<dbReference type="InterPro" id="IPR017584">
    <property type="entry name" value="Pyridine_nucleo_diS_OxRdtase_N"/>
</dbReference>
<dbReference type="Pfam" id="PF02769">
    <property type="entry name" value="AIRS_C"/>
    <property type="match status" value="1"/>
</dbReference>
<feature type="domain" description="FAD/NAD(P)-binding" evidence="10">
    <location>
        <begin position="9"/>
        <end position="317"/>
    </location>
</feature>
<dbReference type="GO" id="GO:0016260">
    <property type="term" value="P:selenocysteine biosynthetic process"/>
    <property type="evidence" value="ECO:0007669"/>
    <property type="project" value="TreeGrafter"/>
</dbReference>
<dbReference type="Pfam" id="PF07992">
    <property type="entry name" value="Pyr_redox_2"/>
    <property type="match status" value="1"/>
</dbReference>